<sequence length="470" mass="53629">MMDYLPKFAPVRLTSKDSGAVILVALSSLFLLYLQRLLSTKPTTKQDSKPSAKDLTINADREWGDWAPVSFSYPEIPSYTEKLSEIKPIPYRPFRWGQYHVTMGIRDMPWGDWIEIDRTFPLYFAIRNHRIQSRGENVIRIMPDRPGIVKSAGPAAVELVHELAAYVTKRYPDAFIATRDSFGVIKSVRIRIHPIDLDLCLPRPLCEHGQNTLLREVTHEEAERSMRIAALITQDDLALMVEGTDGRYYFQGGAIIIPGSWRIRDKIGMPLEEIHVTGRVPQYQEKLHVGMERFFRRLPVHKPVIRNNYSIQLIQPEHARRKGNVPTDIPPRKEDEDLLDPSELAWATTANGDEDDFAHGRWHPDGGLTVSPETLQFRTERQTLRRLPLSGAVVFGIRTYQMPLIELGKEPGVPARLASAMRSWPEGVARYKGRDDYGSVMLEYLDRCANEQKLAGGEELEKSAEKGYPY</sequence>
<dbReference type="EMBL" id="JBAHYK010000052">
    <property type="protein sequence ID" value="KAL0579645.1"/>
    <property type="molecule type" value="Genomic_DNA"/>
</dbReference>
<reference evidence="1 2" key="1">
    <citation type="submission" date="2024-02" db="EMBL/GenBank/DDBJ databases">
        <title>A draft genome for the cacao thread blight pathogen Marasmius crinis-equi.</title>
        <authorList>
            <person name="Cohen S.P."/>
            <person name="Baruah I.K."/>
            <person name="Amoako-Attah I."/>
            <person name="Bukari Y."/>
            <person name="Meinhardt L.W."/>
            <person name="Bailey B.A."/>
        </authorList>
    </citation>
    <scope>NUCLEOTIDE SEQUENCE [LARGE SCALE GENOMIC DNA]</scope>
    <source>
        <strain evidence="1 2">GH-76</strain>
    </source>
</reference>
<accession>A0ABR3FWD5</accession>
<gene>
    <name evidence="1" type="ORF">V5O48_002341</name>
</gene>
<dbReference type="Pfam" id="PF11927">
    <property type="entry name" value="HODM_asu-like"/>
    <property type="match status" value="1"/>
</dbReference>
<evidence type="ECO:0000313" key="1">
    <source>
        <dbReference type="EMBL" id="KAL0579645.1"/>
    </source>
</evidence>
<comment type="caution">
    <text evidence="1">The sequence shown here is derived from an EMBL/GenBank/DDBJ whole genome shotgun (WGS) entry which is preliminary data.</text>
</comment>
<evidence type="ECO:0000313" key="2">
    <source>
        <dbReference type="Proteomes" id="UP001465976"/>
    </source>
</evidence>
<dbReference type="InterPro" id="IPR021848">
    <property type="entry name" value="HODM_asu-like"/>
</dbReference>
<organism evidence="1 2">
    <name type="scientific">Marasmius crinis-equi</name>
    <dbReference type="NCBI Taxonomy" id="585013"/>
    <lineage>
        <taxon>Eukaryota</taxon>
        <taxon>Fungi</taxon>
        <taxon>Dikarya</taxon>
        <taxon>Basidiomycota</taxon>
        <taxon>Agaricomycotina</taxon>
        <taxon>Agaricomycetes</taxon>
        <taxon>Agaricomycetidae</taxon>
        <taxon>Agaricales</taxon>
        <taxon>Marasmiineae</taxon>
        <taxon>Marasmiaceae</taxon>
        <taxon>Marasmius</taxon>
    </lineage>
</organism>
<keyword evidence="2" id="KW-1185">Reference proteome</keyword>
<dbReference type="Proteomes" id="UP001465976">
    <property type="component" value="Unassembled WGS sequence"/>
</dbReference>
<name>A0ABR3FWD5_9AGAR</name>
<proteinExistence type="predicted"/>
<protein>
    <submittedName>
        <fullName evidence="1">Uncharacterized protein</fullName>
    </submittedName>
</protein>